<organism evidence="1">
    <name type="scientific">Clostridioides difficile</name>
    <name type="common">Peptoclostridium difficile</name>
    <dbReference type="NCBI Taxonomy" id="1496"/>
    <lineage>
        <taxon>Bacteria</taxon>
        <taxon>Bacillati</taxon>
        <taxon>Bacillota</taxon>
        <taxon>Clostridia</taxon>
        <taxon>Peptostreptococcales</taxon>
        <taxon>Peptostreptococcaceae</taxon>
        <taxon>Clostridioides</taxon>
    </lineage>
</organism>
<evidence type="ECO:0008006" key="2">
    <source>
        <dbReference type="Google" id="ProtNLM"/>
    </source>
</evidence>
<accession>A0A2U9ADB2</accession>
<dbReference type="InterPro" id="IPR009303">
    <property type="entry name" value="DUF960"/>
</dbReference>
<dbReference type="AlphaFoldDB" id="A0A2U9ADB2"/>
<dbReference type="Pfam" id="PF06124">
    <property type="entry name" value="DUF960"/>
    <property type="match status" value="1"/>
</dbReference>
<name>A0A2U9ADB2_CLODI</name>
<dbReference type="EMBL" id="MH041493">
    <property type="protein sequence ID" value="AWO72475.1"/>
    <property type="molecule type" value="Genomic_DNA"/>
</dbReference>
<protein>
    <recommendedName>
        <fullName evidence="2">DUF960 domain-containing protein</fullName>
    </recommendedName>
</protein>
<dbReference type="RefSeq" id="WP_057537357.1">
    <property type="nucleotide sequence ID" value="NZ_JASSXM010000145.1"/>
</dbReference>
<proteinExistence type="predicted"/>
<evidence type="ECO:0000313" key="1">
    <source>
        <dbReference type="EMBL" id="AWO72475.1"/>
    </source>
</evidence>
<dbReference type="Gene3D" id="3.10.450.150">
    <property type="entry name" value="enterococcus faecalis protein"/>
    <property type="match status" value="1"/>
</dbReference>
<sequence>MFKTESRYMTRKVSEEIPLEINILLWNLIDELNVEKDYLQVFELNPIGEGIVEIIHKQEVPEYKSSLYIHSEEIKENKKLYAIDSLEYSTLMFSEEY</sequence>
<reference evidence="1" key="1">
    <citation type="journal article" date="2019" name="BMC Microbiol.">
        <title>Tetracycline resistance genes of the Clostridia.</title>
        <authorList>
            <person name="Vidor C.J."/>
            <person name="Bulach D."/>
            <person name="Awad M."/>
            <person name="Dena L."/>
        </authorList>
    </citation>
    <scope>NUCLEOTIDE SEQUENCE</scope>
    <source>
        <strain evidence="1">MCD46</strain>
    </source>
</reference>
<gene>
    <name evidence="1" type="ORF">LBOJFJBN_00054</name>
</gene>